<dbReference type="KEGG" id="ngr:NAEGRDRAFT_53695"/>
<keyword evidence="2" id="KW-0472">Membrane</keyword>
<dbReference type="PANTHER" id="PTHR43081">
    <property type="entry name" value="ADENYLATE CYCLASE, TERMINAL-DIFFERENTIATION SPECIFIC-RELATED"/>
    <property type="match status" value="1"/>
</dbReference>
<dbReference type="RefSeq" id="XP_002670196.1">
    <property type="nucleotide sequence ID" value="XM_002670150.1"/>
</dbReference>
<evidence type="ECO:0000256" key="1">
    <source>
        <dbReference type="SAM" id="MobiDB-lite"/>
    </source>
</evidence>
<keyword evidence="2" id="KW-0812">Transmembrane</keyword>
<dbReference type="SUPFAM" id="SSF55073">
    <property type="entry name" value="Nucleotide cyclase"/>
    <property type="match status" value="1"/>
</dbReference>
<dbReference type="InterPro" id="IPR050697">
    <property type="entry name" value="Adenylyl/Guanylyl_Cyclase_3/4"/>
</dbReference>
<dbReference type="GeneID" id="8861055"/>
<dbReference type="OrthoDB" id="60033at2759"/>
<dbReference type="VEuPathDB" id="AmoebaDB:NAEGRDRAFT_53695"/>
<dbReference type="PANTHER" id="PTHR43081:SF1">
    <property type="entry name" value="ADENYLATE CYCLASE, TERMINAL-DIFFERENTIATION SPECIFIC"/>
    <property type="match status" value="1"/>
</dbReference>
<dbReference type="PROSITE" id="PS50125">
    <property type="entry name" value="GUANYLATE_CYCLASE_2"/>
    <property type="match status" value="1"/>
</dbReference>
<reference evidence="4 5" key="1">
    <citation type="journal article" date="2010" name="Cell">
        <title>The genome of Naegleria gruberi illuminates early eukaryotic versatility.</title>
        <authorList>
            <person name="Fritz-Laylin L.K."/>
            <person name="Prochnik S.E."/>
            <person name="Ginger M.L."/>
            <person name="Dacks J.B."/>
            <person name="Carpenter M.L."/>
            <person name="Field M.C."/>
            <person name="Kuo A."/>
            <person name="Paredez A."/>
            <person name="Chapman J."/>
            <person name="Pham J."/>
            <person name="Shu S."/>
            <person name="Neupane R."/>
            <person name="Cipriano M."/>
            <person name="Mancuso J."/>
            <person name="Tu H."/>
            <person name="Salamov A."/>
            <person name="Lindquist E."/>
            <person name="Shapiro H."/>
            <person name="Lucas S."/>
            <person name="Grigoriev I.V."/>
            <person name="Cande W.Z."/>
            <person name="Fulton C."/>
            <person name="Rokhsar D.S."/>
            <person name="Dawson S.C."/>
        </authorList>
    </citation>
    <scope>NUCLEOTIDE SEQUENCE [LARGE SCALE GENOMIC DNA]</scope>
    <source>
        <strain evidence="4 5">NEG-M</strain>
    </source>
</reference>
<dbReference type="GO" id="GO:0035556">
    <property type="term" value="P:intracellular signal transduction"/>
    <property type="evidence" value="ECO:0007669"/>
    <property type="project" value="InterPro"/>
</dbReference>
<feature type="domain" description="Guanylate cyclase" evidence="3">
    <location>
        <begin position="541"/>
        <end position="676"/>
    </location>
</feature>
<gene>
    <name evidence="4" type="ORF">NAEGRDRAFT_53695</name>
</gene>
<dbReference type="InParanoid" id="D2W0C9"/>
<feature type="transmembrane region" description="Helical" evidence="2">
    <location>
        <begin position="125"/>
        <end position="149"/>
    </location>
</feature>
<dbReference type="Gene3D" id="3.30.70.1230">
    <property type="entry name" value="Nucleotide cyclase"/>
    <property type="match status" value="1"/>
</dbReference>
<dbReference type="Proteomes" id="UP000006671">
    <property type="component" value="Unassembled WGS sequence"/>
</dbReference>
<feature type="transmembrane region" description="Helical" evidence="2">
    <location>
        <begin position="435"/>
        <end position="456"/>
    </location>
</feature>
<sequence length="785" mass="88754">MIPNNSEDLLVSRKVPPSSSIQEEITIEESKTSTPIEIVDEDPFERTIHVERNTPPPLHRRPSHGNSTTSSIIHPTTKPDPIYGRRNTVFTFEESRHGEEHLRHMPETQENKKPRMYNCSRGLRISHVLLVLFIIQGLIGLIPSFILMYTSGNSVLLRVSRFQAQQTQSYVTFEIGKIINTSNLIIQQVKMEVENGFPLKNITEWAIFLKYLRSVYIHKSPLTTIQYGNYLRNYAGTLDISTPYVLLINGTGTAMYYYHISENPFENPLKDNLFLFVEPFKNITQACKTGKSIDSIDISITNFKHKDHLFGAVAEVFALKGLNSFLNSTSRSYNFISYSFIMETNGNVIASSRYNTTKFTVHTGDGEIFEIANYIQDKELLKNITSNVPISLKYRGKNVVITPVVDPYGLSLALVIGSVDADIFAEILSSGMTSVVVFIVILVAGTLCLFVIVQLFTQPLNHVHKKLSKILSDKSLASESDNTKITTAGQIFYDIGEMENGINSLKRGVSAFSKFVSPTIMKKVISDEHYLDVGLTLQNMTILVSSIKDFTQLAELTETSIFVSVMTDYFGSLTKAMEDHRGLIDMINGDRLQAVWNDSSMPVEEHEVRACKAAMEALEIIDELNIMWRNERQIDIDLSIYVSVSSGNMMYGSMGSENRLNFTAIGDDVNIGSKLQSLNRYYGSNILISENTYQHVKNEFVCYFADYILLKGKETPTRIYSLESARTDATDLQIKVSKDLELAQDYMFQNNYRAMYDICERLSLITPCKIVSNLLRKSKRKIDAK</sequence>
<feature type="compositionally biased region" description="Polar residues" evidence="1">
    <location>
        <begin position="64"/>
        <end position="74"/>
    </location>
</feature>
<keyword evidence="2" id="KW-1133">Transmembrane helix</keyword>
<evidence type="ECO:0000313" key="4">
    <source>
        <dbReference type="EMBL" id="EFC37452.1"/>
    </source>
</evidence>
<dbReference type="AlphaFoldDB" id="D2W0C9"/>
<dbReference type="CDD" id="cd07302">
    <property type="entry name" value="CHD"/>
    <property type="match status" value="1"/>
</dbReference>
<dbReference type="GO" id="GO:0009190">
    <property type="term" value="P:cyclic nucleotide biosynthetic process"/>
    <property type="evidence" value="ECO:0007669"/>
    <property type="project" value="InterPro"/>
</dbReference>
<accession>D2W0C9</accession>
<organism evidence="5">
    <name type="scientific">Naegleria gruberi</name>
    <name type="common">Amoeba</name>
    <dbReference type="NCBI Taxonomy" id="5762"/>
    <lineage>
        <taxon>Eukaryota</taxon>
        <taxon>Discoba</taxon>
        <taxon>Heterolobosea</taxon>
        <taxon>Tetramitia</taxon>
        <taxon>Eutetramitia</taxon>
        <taxon>Vahlkampfiidae</taxon>
        <taxon>Naegleria</taxon>
    </lineage>
</organism>
<dbReference type="STRING" id="5762.D2W0C9"/>
<proteinExistence type="predicted"/>
<protein>
    <submittedName>
        <fullName evidence="4">Predicted protein</fullName>
    </submittedName>
</protein>
<dbReference type="Pfam" id="PF00211">
    <property type="entry name" value="Guanylate_cyc"/>
    <property type="match status" value="1"/>
</dbReference>
<dbReference type="InterPro" id="IPR001054">
    <property type="entry name" value="A/G_cyclase"/>
</dbReference>
<feature type="region of interest" description="Disordered" evidence="1">
    <location>
        <begin position="51"/>
        <end position="78"/>
    </location>
</feature>
<keyword evidence="5" id="KW-1185">Reference proteome</keyword>
<name>D2W0C9_NAEGR</name>
<evidence type="ECO:0000259" key="3">
    <source>
        <dbReference type="PROSITE" id="PS50125"/>
    </source>
</evidence>
<evidence type="ECO:0000313" key="5">
    <source>
        <dbReference type="Proteomes" id="UP000006671"/>
    </source>
</evidence>
<dbReference type="EMBL" id="GG738918">
    <property type="protein sequence ID" value="EFC37452.1"/>
    <property type="molecule type" value="Genomic_DNA"/>
</dbReference>
<dbReference type="InterPro" id="IPR029787">
    <property type="entry name" value="Nucleotide_cyclase"/>
</dbReference>
<evidence type="ECO:0000256" key="2">
    <source>
        <dbReference type="SAM" id="Phobius"/>
    </source>
</evidence>